<protein>
    <submittedName>
        <fullName evidence="7">CidA/LrgA family protein</fullName>
    </submittedName>
</protein>
<comment type="caution">
    <text evidence="7">The sequence shown here is derived from an EMBL/GenBank/DDBJ whole genome shotgun (WGS) entry which is preliminary data.</text>
</comment>
<feature type="transmembrane region" description="Helical" evidence="6">
    <location>
        <begin position="31"/>
        <end position="47"/>
    </location>
</feature>
<dbReference type="PROSITE" id="PS51257">
    <property type="entry name" value="PROKAR_LIPOPROTEIN"/>
    <property type="match status" value="1"/>
</dbReference>
<evidence type="ECO:0000313" key="8">
    <source>
        <dbReference type="Proteomes" id="UP001595477"/>
    </source>
</evidence>
<feature type="transmembrane region" description="Helical" evidence="6">
    <location>
        <begin position="88"/>
        <end position="110"/>
    </location>
</feature>
<feature type="transmembrane region" description="Helical" evidence="6">
    <location>
        <begin position="7"/>
        <end position="25"/>
    </location>
</feature>
<keyword evidence="3 6" id="KW-0812">Transmembrane</keyword>
<evidence type="ECO:0000313" key="7">
    <source>
        <dbReference type="EMBL" id="MFC3200896.1"/>
    </source>
</evidence>
<reference evidence="8" key="1">
    <citation type="journal article" date="2019" name="Int. J. Syst. Evol. Microbiol.">
        <title>The Global Catalogue of Microorganisms (GCM) 10K type strain sequencing project: providing services to taxonomists for standard genome sequencing and annotation.</title>
        <authorList>
            <consortium name="The Broad Institute Genomics Platform"/>
            <consortium name="The Broad Institute Genome Sequencing Center for Infectious Disease"/>
            <person name="Wu L."/>
            <person name="Ma J."/>
        </authorList>
    </citation>
    <scope>NUCLEOTIDE SEQUENCE [LARGE SCALE GENOMIC DNA]</scope>
    <source>
        <strain evidence="8">KCTC 52449</strain>
    </source>
</reference>
<accession>A0ABV7JSH5</accession>
<dbReference type="PANTHER" id="PTHR33931">
    <property type="entry name" value="HOLIN-LIKE PROTEIN CIDA-RELATED"/>
    <property type="match status" value="1"/>
</dbReference>
<dbReference type="EMBL" id="JBHRSX010000011">
    <property type="protein sequence ID" value="MFC3200896.1"/>
    <property type="molecule type" value="Genomic_DNA"/>
</dbReference>
<evidence type="ECO:0000256" key="3">
    <source>
        <dbReference type="ARBA" id="ARBA00022692"/>
    </source>
</evidence>
<evidence type="ECO:0000256" key="6">
    <source>
        <dbReference type="SAM" id="Phobius"/>
    </source>
</evidence>
<name>A0ABV7JSH5_9ALTE</name>
<organism evidence="7 8">
    <name type="scientific">Alteromonas oceani</name>
    <dbReference type="NCBI Taxonomy" id="2071609"/>
    <lineage>
        <taxon>Bacteria</taxon>
        <taxon>Pseudomonadati</taxon>
        <taxon>Pseudomonadota</taxon>
        <taxon>Gammaproteobacteria</taxon>
        <taxon>Alteromonadales</taxon>
        <taxon>Alteromonadaceae</taxon>
        <taxon>Alteromonas/Salinimonas group</taxon>
        <taxon>Alteromonas</taxon>
    </lineage>
</organism>
<evidence type="ECO:0000256" key="1">
    <source>
        <dbReference type="ARBA" id="ARBA00004651"/>
    </source>
</evidence>
<keyword evidence="8" id="KW-1185">Reference proteome</keyword>
<keyword evidence="4 6" id="KW-1133">Transmembrane helix</keyword>
<dbReference type="PANTHER" id="PTHR33931:SF2">
    <property type="entry name" value="HOLIN-LIKE PROTEIN CIDA"/>
    <property type="match status" value="1"/>
</dbReference>
<keyword evidence="5 6" id="KW-0472">Membrane</keyword>
<dbReference type="InterPro" id="IPR005538">
    <property type="entry name" value="LrgA/CidA"/>
</dbReference>
<keyword evidence="2" id="KW-1003">Cell membrane</keyword>
<evidence type="ECO:0000256" key="2">
    <source>
        <dbReference type="ARBA" id="ARBA00022475"/>
    </source>
</evidence>
<evidence type="ECO:0000256" key="5">
    <source>
        <dbReference type="ARBA" id="ARBA00023136"/>
    </source>
</evidence>
<sequence>MHVKSTLNGWLIIVGCYLVGEFFVLVTDLPLPGALIGLLLLLGGLLVRQRPAVTVGRGAQPLLTHMSVLFVPAVIGVGLFWAEVSENALGIALALVATTIVALGFTAWFAQRLLKTKRPD</sequence>
<comment type="subcellular location">
    <subcellularLocation>
        <location evidence="1">Cell membrane</location>
        <topology evidence="1">Multi-pass membrane protein</topology>
    </subcellularLocation>
</comment>
<dbReference type="RefSeq" id="WP_164464764.1">
    <property type="nucleotide sequence ID" value="NZ_JBHRSX010000011.1"/>
</dbReference>
<evidence type="ECO:0000256" key="4">
    <source>
        <dbReference type="ARBA" id="ARBA00022989"/>
    </source>
</evidence>
<proteinExistence type="predicted"/>
<feature type="transmembrane region" description="Helical" evidence="6">
    <location>
        <begin position="59"/>
        <end position="82"/>
    </location>
</feature>
<dbReference type="Proteomes" id="UP001595477">
    <property type="component" value="Unassembled WGS sequence"/>
</dbReference>
<gene>
    <name evidence="7" type="ORF">ACFOEW_03560</name>
</gene>
<dbReference type="Pfam" id="PF03788">
    <property type="entry name" value="LrgA"/>
    <property type="match status" value="1"/>
</dbReference>